<name>A0A0G1UW26_9BACT</name>
<evidence type="ECO:0000259" key="7">
    <source>
        <dbReference type="Pfam" id="PF00557"/>
    </source>
</evidence>
<comment type="catalytic activity">
    <reaction evidence="6">
        <text>Release of N-terminal amino acids, preferentially methionine, from peptides and arylamides.</text>
        <dbReference type="EC" id="3.4.11.18"/>
    </reaction>
</comment>
<evidence type="ECO:0000256" key="6">
    <source>
        <dbReference type="RuleBase" id="RU003653"/>
    </source>
</evidence>
<protein>
    <recommendedName>
        <fullName evidence="6">Methionine aminopeptidase</fullName>
        <ecNumber evidence="6">3.4.11.18</ecNumber>
    </recommendedName>
</protein>
<dbReference type="GO" id="GO:0006508">
    <property type="term" value="P:proteolysis"/>
    <property type="evidence" value="ECO:0007669"/>
    <property type="project" value="UniProtKB-KW"/>
</dbReference>
<dbReference type="GO" id="GO:0004239">
    <property type="term" value="F:initiator methionyl aminopeptidase activity"/>
    <property type="evidence" value="ECO:0007669"/>
    <property type="project" value="UniProtKB-EC"/>
</dbReference>
<evidence type="ECO:0000256" key="1">
    <source>
        <dbReference type="ARBA" id="ARBA00002521"/>
    </source>
</evidence>
<keyword evidence="4 6" id="KW-0479">Metal-binding</keyword>
<sequence length="243" mass="25371">MAEGGKKLAAIKNQLVNFAAPGVALSQIEALAQKLISNSGGQASFALVPGYRFATCVNLNSGIVHGIPSATKITEGDLVSIDVGLYYQGFHTDTSVSFTATRQKNLYPDKLKFLAVGKKALKLAIAQAVPGHRVGHISQALEDTITAAGYSPATNLTGHGVGRQLHEAPAVPCFIDGPIELSPKLTVGMTLAIEAIYMAGTPDTVTDEADHWTIATADGKLAAVFEDTVAITTTGPQILTEMV</sequence>
<dbReference type="GO" id="GO:0005829">
    <property type="term" value="C:cytosol"/>
    <property type="evidence" value="ECO:0007669"/>
    <property type="project" value="TreeGrafter"/>
</dbReference>
<organism evidence="8 9">
    <name type="scientific">Candidatus Beckwithbacteria bacterium GW2011_GWB1_47_15</name>
    <dbReference type="NCBI Taxonomy" id="1618371"/>
    <lineage>
        <taxon>Bacteria</taxon>
        <taxon>Candidatus Beckwithiibacteriota</taxon>
    </lineage>
</organism>
<dbReference type="NCBIfam" id="TIGR00500">
    <property type="entry name" value="met_pdase_I"/>
    <property type="match status" value="1"/>
</dbReference>
<keyword evidence="2 6" id="KW-0031">Aminopeptidase</keyword>
<dbReference type="InterPro" id="IPR002467">
    <property type="entry name" value="Pept_M24A_MAP1"/>
</dbReference>
<dbReference type="SUPFAM" id="SSF55920">
    <property type="entry name" value="Creatinase/aminopeptidase"/>
    <property type="match status" value="1"/>
</dbReference>
<dbReference type="PANTHER" id="PTHR43330:SF27">
    <property type="entry name" value="METHIONINE AMINOPEPTIDASE"/>
    <property type="match status" value="1"/>
</dbReference>
<comment type="similarity">
    <text evidence="6">Belongs to the peptidase M24A family.</text>
</comment>
<comment type="cofactor">
    <cofactor evidence="6">
        <name>Co(2+)</name>
        <dbReference type="ChEBI" id="CHEBI:48828"/>
    </cofactor>
    <cofactor evidence="6">
        <name>Zn(2+)</name>
        <dbReference type="ChEBI" id="CHEBI:29105"/>
    </cofactor>
    <cofactor evidence="6">
        <name>Mn(2+)</name>
        <dbReference type="ChEBI" id="CHEBI:29035"/>
    </cofactor>
    <cofactor evidence="6">
        <name>Fe(2+)</name>
        <dbReference type="ChEBI" id="CHEBI:29033"/>
    </cofactor>
    <text evidence="6">Binds 2 divalent metal cations per subunit. Has a high-affinity and a low affinity metal-binding site. The true nature of the physiological cofactor is under debate. The enzyme is active with cobalt, zinc, manganese or divalent iron ions.</text>
</comment>
<dbReference type="InterPro" id="IPR000994">
    <property type="entry name" value="Pept_M24"/>
</dbReference>
<gene>
    <name evidence="8" type="ORF">UX85_C0001G0129</name>
</gene>
<evidence type="ECO:0000256" key="5">
    <source>
        <dbReference type="ARBA" id="ARBA00022801"/>
    </source>
</evidence>
<evidence type="ECO:0000256" key="4">
    <source>
        <dbReference type="ARBA" id="ARBA00022723"/>
    </source>
</evidence>
<evidence type="ECO:0000256" key="2">
    <source>
        <dbReference type="ARBA" id="ARBA00022438"/>
    </source>
</evidence>
<dbReference type="PRINTS" id="PR00599">
    <property type="entry name" value="MAPEPTIDASE"/>
</dbReference>
<dbReference type="EMBL" id="LCNT01000001">
    <property type="protein sequence ID" value="KKU61915.1"/>
    <property type="molecule type" value="Genomic_DNA"/>
</dbReference>
<dbReference type="AlphaFoldDB" id="A0A0G1UW26"/>
<keyword evidence="3 6" id="KW-0645">Protease</keyword>
<dbReference type="Proteomes" id="UP000033860">
    <property type="component" value="Unassembled WGS sequence"/>
</dbReference>
<keyword evidence="5" id="KW-0378">Hydrolase</keyword>
<evidence type="ECO:0000313" key="9">
    <source>
        <dbReference type="Proteomes" id="UP000033860"/>
    </source>
</evidence>
<evidence type="ECO:0000313" key="8">
    <source>
        <dbReference type="EMBL" id="KKU61915.1"/>
    </source>
</evidence>
<reference evidence="8 9" key="1">
    <citation type="journal article" date="2015" name="Nature">
        <title>rRNA introns, odd ribosomes, and small enigmatic genomes across a large radiation of phyla.</title>
        <authorList>
            <person name="Brown C.T."/>
            <person name="Hug L.A."/>
            <person name="Thomas B.C."/>
            <person name="Sharon I."/>
            <person name="Castelle C.J."/>
            <person name="Singh A."/>
            <person name="Wilkins M.J."/>
            <person name="Williams K.H."/>
            <person name="Banfield J.F."/>
        </authorList>
    </citation>
    <scope>NUCLEOTIDE SEQUENCE [LARGE SCALE GENOMIC DNA]</scope>
</reference>
<dbReference type="InterPro" id="IPR001714">
    <property type="entry name" value="Pept_M24_MAP"/>
</dbReference>
<dbReference type="Gene3D" id="3.90.230.10">
    <property type="entry name" value="Creatinase/methionine aminopeptidase superfamily"/>
    <property type="match status" value="1"/>
</dbReference>
<proteinExistence type="inferred from homology"/>
<comment type="caution">
    <text evidence="8">The sequence shown here is derived from an EMBL/GenBank/DDBJ whole genome shotgun (WGS) entry which is preliminary data.</text>
</comment>
<dbReference type="GO" id="GO:0046872">
    <property type="term" value="F:metal ion binding"/>
    <property type="evidence" value="ECO:0007669"/>
    <property type="project" value="UniProtKB-KW"/>
</dbReference>
<comment type="function">
    <text evidence="1">Removes the N-terminal methionine from nascent proteins. The N-terminal methionine is often cleaved when the second residue in the primary sequence is small and uncharged (Met-Ala-, Cys, Gly, Pro, Ser, Thr, or Val). Requires deformylation of the N(alpha)-formylated initiator methionine before it can be hydrolyzed.</text>
</comment>
<dbReference type="InterPro" id="IPR036005">
    <property type="entry name" value="Creatinase/aminopeptidase-like"/>
</dbReference>
<evidence type="ECO:0000256" key="3">
    <source>
        <dbReference type="ARBA" id="ARBA00022670"/>
    </source>
</evidence>
<feature type="domain" description="Peptidase M24" evidence="7">
    <location>
        <begin position="4"/>
        <end position="232"/>
    </location>
</feature>
<accession>A0A0G1UW26</accession>
<dbReference type="EC" id="3.4.11.18" evidence="6"/>
<dbReference type="PANTHER" id="PTHR43330">
    <property type="entry name" value="METHIONINE AMINOPEPTIDASE"/>
    <property type="match status" value="1"/>
</dbReference>
<dbReference type="GO" id="GO:0070006">
    <property type="term" value="F:metalloaminopeptidase activity"/>
    <property type="evidence" value="ECO:0007669"/>
    <property type="project" value="InterPro"/>
</dbReference>
<dbReference type="Pfam" id="PF00557">
    <property type="entry name" value="Peptidase_M24"/>
    <property type="match status" value="1"/>
</dbReference>